<dbReference type="InterPro" id="IPR036444">
    <property type="entry name" value="PLipase_A2_dom_sf"/>
</dbReference>
<dbReference type="AlphaFoldDB" id="Q0UJQ6"/>
<dbReference type="KEGG" id="pno:SNOG_08008"/>
<keyword evidence="1" id="KW-0732">Signal</keyword>
<feature type="chain" id="PRO_5004178089" evidence="1">
    <location>
        <begin position="18"/>
        <end position="134"/>
    </location>
</feature>
<evidence type="ECO:0000313" key="2">
    <source>
        <dbReference type="EMBL" id="EAT84284.1"/>
    </source>
</evidence>
<gene>
    <name evidence="2" type="ORF">SNOG_08008</name>
</gene>
<dbReference type="GeneID" id="5975233"/>
<feature type="signal peptide" evidence="1">
    <location>
        <begin position="1"/>
        <end position="17"/>
    </location>
</feature>
<organism evidence="2 3">
    <name type="scientific">Phaeosphaeria nodorum (strain SN15 / ATCC MYA-4574 / FGSC 10173)</name>
    <name type="common">Glume blotch fungus</name>
    <name type="synonym">Parastagonospora nodorum</name>
    <dbReference type="NCBI Taxonomy" id="321614"/>
    <lineage>
        <taxon>Eukaryota</taxon>
        <taxon>Fungi</taxon>
        <taxon>Dikarya</taxon>
        <taxon>Ascomycota</taxon>
        <taxon>Pezizomycotina</taxon>
        <taxon>Dothideomycetes</taxon>
        <taxon>Pleosporomycetidae</taxon>
        <taxon>Pleosporales</taxon>
        <taxon>Pleosporineae</taxon>
        <taxon>Phaeosphaeriaceae</taxon>
        <taxon>Parastagonospora</taxon>
    </lineage>
</organism>
<evidence type="ECO:0000256" key="1">
    <source>
        <dbReference type="SAM" id="SignalP"/>
    </source>
</evidence>
<dbReference type="Proteomes" id="UP000001055">
    <property type="component" value="Unassembled WGS sequence"/>
</dbReference>
<protein>
    <submittedName>
        <fullName evidence="2">Uncharacterized protein</fullName>
    </submittedName>
</protein>
<sequence length="134" mass="15435">MRIVLIAVWIHVLSVLATPTTILMGYTDYFLFDVSLQEFVLAHTREEGAVAGIDWWWDGCWVAPDKPFGFEYRKHIDDNFEKDLHAQCAKKKDGLRREICERTASGYYHGVRIFGGARFCDREATISILFPSES</sequence>
<dbReference type="SUPFAM" id="SSF48619">
    <property type="entry name" value="Phospholipase A2, PLA2"/>
    <property type="match status" value="1"/>
</dbReference>
<dbReference type="GO" id="GO:0006644">
    <property type="term" value="P:phospholipid metabolic process"/>
    <property type="evidence" value="ECO:0007669"/>
    <property type="project" value="InterPro"/>
</dbReference>
<reference evidence="3" key="1">
    <citation type="journal article" date="2007" name="Plant Cell">
        <title>Dothideomycete-plant interactions illuminated by genome sequencing and EST analysis of the wheat pathogen Stagonospora nodorum.</title>
        <authorList>
            <person name="Hane J.K."/>
            <person name="Lowe R.G."/>
            <person name="Solomon P.S."/>
            <person name="Tan K.C."/>
            <person name="Schoch C.L."/>
            <person name="Spatafora J.W."/>
            <person name="Crous P.W."/>
            <person name="Kodira C."/>
            <person name="Birren B.W."/>
            <person name="Galagan J.E."/>
            <person name="Torriani S.F."/>
            <person name="McDonald B.A."/>
            <person name="Oliver R.P."/>
        </authorList>
    </citation>
    <scope>NUCLEOTIDE SEQUENCE [LARGE SCALE GENOMIC DNA]</scope>
    <source>
        <strain evidence="3">SN15 / ATCC MYA-4574 / FGSC 10173</strain>
    </source>
</reference>
<dbReference type="EMBL" id="CH445336">
    <property type="protein sequence ID" value="EAT84284.1"/>
    <property type="molecule type" value="Genomic_DNA"/>
</dbReference>
<dbReference type="GO" id="GO:0050482">
    <property type="term" value="P:arachidonate secretion"/>
    <property type="evidence" value="ECO:0007669"/>
    <property type="project" value="InterPro"/>
</dbReference>
<dbReference type="InterPro" id="IPR015141">
    <property type="entry name" value="PLipase_A2_prok/fun"/>
</dbReference>
<dbReference type="Pfam" id="PF09056">
    <property type="entry name" value="Phospholip_A2_3"/>
    <property type="match status" value="1"/>
</dbReference>
<dbReference type="RefSeq" id="XP_001798335.1">
    <property type="nucleotide sequence ID" value="XM_001798283.1"/>
</dbReference>
<dbReference type="GO" id="GO:0004623">
    <property type="term" value="F:phospholipase A2 activity"/>
    <property type="evidence" value="ECO:0007669"/>
    <property type="project" value="InterPro"/>
</dbReference>
<dbReference type="InParanoid" id="Q0UJQ6"/>
<accession>Q0UJQ6</accession>
<evidence type="ECO:0000313" key="3">
    <source>
        <dbReference type="Proteomes" id="UP000001055"/>
    </source>
</evidence>
<proteinExistence type="predicted"/>
<dbReference type="Gene3D" id="1.20.90.10">
    <property type="entry name" value="Phospholipase A2 domain"/>
    <property type="match status" value="2"/>
</dbReference>
<name>Q0UJQ6_PHANO</name>